<proteinExistence type="predicted"/>
<accession>A0ABQ9GKG1</accession>
<evidence type="ECO:0000313" key="3">
    <source>
        <dbReference type="Proteomes" id="UP001159363"/>
    </source>
</evidence>
<keyword evidence="3" id="KW-1185">Reference proteome</keyword>
<gene>
    <name evidence="2" type="ORF">PR048_026129</name>
</gene>
<protein>
    <submittedName>
        <fullName evidence="2">Uncharacterized protein</fullName>
    </submittedName>
</protein>
<organism evidence="2 3">
    <name type="scientific">Dryococelus australis</name>
    <dbReference type="NCBI Taxonomy" id="614101"/>
    <lineage>
        <taxon>Eukaryota</taxon>
        <taxon>Metazoa</taxon>
        <taxon>Ecdysozoa</taxon>
        <taxon>Arthropoda</taxon>
        <taxon>Hexapoda</taxon>
        <taxon>Insecta</taxon>
        <taxon>Pterygota</taxon>
        <taxon>Neoptera</taxon>
        <taxon>Polyneoptera</taxon>
        <taxon>Phasmatodea</taxon>
        <taxon>Verophasmatodea</taxon>
        <taxon>Anareolatae</taxon>
        <taxon>Phasmatidae</taxon>
        <taxon>Eurycanthinae</taxon>
        <taxon>Dryococelus</taxon>
    </lineage>
</organism>
<evidence type="ECO:0000256" key="1">
    <source>
        <dbReference type="SAM" id="MobiDB-lite"/>
    </source>
</evidence>
<reference evidence="2 3" key="1">
    <citation type="submission" date="2023-02" db="EMBL/GenBank/DDBJ databases">
        <title>LHISI_Scaffold_Assembly.</title>
        <authorList>
            <person name="Stuart O.P."/>
            <person name="Cleave R."/>
            <person name="Magrath M.J.L."/>
            <person name="Mikheyev A.S."/>
        </authorList>
    </citation>
    <scope>NUCLEOTIDE SEQUENCE [LARGE SCALE GENOMIC DNA]</scope>
    <source>
        <strain evidence="2">Daus_M_001</strain>
        <tissue evidence="2">Leg muscle</tissue>
    </source>
</reference>
<sequence length="490" mass="55226">MRGGGEAGDPRENPPTEGIVRSNSHLRKSGDPAGDCTRFAFVRGERANRSATAVPNFAEFRSGSKYSYNLEHARVGKLSYIVRIRQQQHVYTPFANQQRLFGSPLVDDQPIMNAVKYRVGFDAVCTNRTMHIPRCDPKNEPASLFRRQELHREYEGFFLKRAISNLAQPPATIQALKTAAIEEWDNLPHEILNDLAPVSSTCRWRRRALQGRRLMMAPGRGHRPRARIDADPGRRHTAPAEVRHLDLLCHLPPGAYRNAALVNTETYRKADNGLEWWGKQEYSEKPIDLWQRPSRLQCAEIRVCPHRESTPAHKGGGNTKSLWLTSRTFGWGEGGQRLLEGWGLSPSVKKPLDDELGRQRRGIKSPTKANWIRFAAGSPDFRIWESGGRRVFSGIPPFTTPLQSGATPISPRFTLIGSQAPDVKAAPRTLHLLDPVPNLRRTSLKCTHLCMLVAVYTSLVVEAHRSSVLVVHEREVSRQRCEFSCGHEEK</sequence>
<dbReference type="EMBL" id="JARBHB010000011">
    <property type="protein sequence ID" value="KAJ8872523.1"/>
    <property type="molecule type" value="Genomic_DNA"/>
</dbReference>
<name>A0ABQ9GKG1_9NEOP</name>
<evidence type="ECO:0000313" key="2">
    <source>
        <dbReference type="EMBL" id="KAJ8872523.1"/>
    </source>
</evidence>
<dbReference type="Proteomes" id="UP001159363">
    <property type="component" value="Chromosome 10"/>
</dbReference>
<feature type="region of interest" description="Disordered" evidence="1">
    <location>
        <begin position="1"/>
        <end position="32"/>
    </location>
</feature>
<comment type="caution">
    <text evidence="2">The sequence shown here is derived from an EMBL/GenBank/DDBJ whole genome shotgun (WGS) entry which is preliminary data.</text>
</comment>